<dbReference type="EMBL" id="MHLR01000006">
    <property type="protein sequence ID" value="OGZ15697.1"/>
    <property type="molecule type" value="Genomic_DNA"/>
</dbReference>
<accession>A0A1G2DPY3</accession>
<dbReference type="STRING" id="1798667.A3J08_01445"/>
<organism evidence="1 2">
    <name type="scientific">Candidatus Lloydbacteria bacterium RIFCSPLOWO2_02_FULL_51_11</name>
    <dbReference type="NCBI Taxonomy" id="1798667"/>
    <lineage>
        <taxon>Bacteria</taxon>
        <taxon>Candidatus Lloydiibacteriota</taxon>
    </lineage>
</organism>
<dbReference type="AlphaFoldDB" id="A0A1G2DPY3"/>
<comment type="caution">
    <text evidence="1">The sequence shown here is derived from an EMBL/GenBank/DDBJ whole genome shotgun (WGS) entry which is preliminary data.</text>
</comment>
<reference evidence="1 2" key="1">
    <citation type="journal article" date="2016" name="Nat. Commun.">
        <title>Thousands of microbial genomes shed light on interconnected biogeochemical processes in an aquifer system.</title>
        <authorList>
            <person name="Anantharaman K."/>
            <person name="Brown C.T."/>
            <person name="Hug L.A."/>
            <person name="Sharon I."/>
            <person name="Castelle C.J."/>
            <person name="Probst A.J."/>
            <person name="Thomas B.C."/>
            <person name="Singh A."/>
            <person name="Wilkins M.J."/>
            <person name="Karaoz U."/>
            <person name="Brodie E.L."/>
            <person name="Williams K.H."/>
            <person name="Hubbard S.S."/>
            <person name="Banfield J.F."/>
        </authorList>
    </citation>
    <scope>NUCLEOTIDE SEQUENCE [LARGE SCALE GENOMIC DNA]</scope>
</reference>
<sequence>MYQAALAVNSYWFPDTYLAIAQHFENRGTNWSEVSAKEVLGSAYSSASGYQRIRAEIETPQIQDGGGGGCGV</sequence>
<proteinExistence type="predicted"/>
<protein>
    <submittedName>
        <fullName evidence="1">Uncharacterized protein</fullName>
    </submittedName>
</protein>
<gene>
    <name evidence="1" type="ORF">A3J08_01445</name>
</gene>
<evidence type="ECO:0000313" key="2">
    <source>
        <dbReference type="Proteomes" id="UP000177573"/>
    </source>
</evidence>
<name>A0A1G2DPY3_9BACT</name>
<dbReference type="Proteomes" id="UP000177573">
    <property type="component" value="Unassembled WGS sequence"/>
</dbReference>
<evidence type="ECO:0000313" key="1">
    <source>
        <dbReference type="EMBL" id="OGZ15697.1"/>
    </source>
</evidence>